<keyword evidence="3" id="KW-0731">Sigma factor</keyword>
<evidence type="ECO:0000313" key="8">
    <source>
        <dbReference type="Proteomes" id="UP000682111"/>
    </source>
</evidence>
<dbReference type="AlphaFoldDB" id="A0A919WG17"/>
<dbReference type="SUPFAM" id="SSF88659">
    <property type="entry name" value="Sigma3 and sigma4 domains of RNA polymerase sigma factors"/>
    <property type="match status" value="1"/>
</dbReference>
<dbReference type="EMBL" id="BORC01000001">
    <property type="protein sequence ID" value="GIN61092.1"/>
    <property type="molecule type" value="Genomic_DNA"/>
</dbReference>
<dbReference type="Gene3D" id="1.10.10.10">
    <property type="entry name" value="Winged helix-like DNA-binding domain superfamily/Winged helix DNA-binding domain"/>
    <property type="match status" value="1"/>
</dbReference>
<dbReference type="PANTHER" id="PTHR43133:SF8">
    <property type="entry name" value="RNA POLYMERASE SIGMA FACTOR HI_1459-RELATED"/>
    <property type="match status" value="1"/>
</dbReference>
<feature type="domain" description="RNA polymerase sigma factor 70 region 4 type 2" evidence="6">
    <location>
        <begin position="105"/>
        <end position="157"/>
    </location>
</feature>
<evidence type="ECO:0000256" key="5">
    <source>
        <dbReference type="ARBA" id="ARBA00023163"/>
    </source>
</evidence>
<dbReference type="InterPro" id="IPR036388">
    <property type="entry name" value="WH-like_DNA-bd_sf"/>
</dbReference>
<dbReference type="PANTHER" id="PTHR43133">
    <property type="entry name" value="RNA POLYMERASE ECF-TYPE SIGMA FACTO"/>
    <property type="match status" value="1"/>
</dbReference>
<evidence type="ECO:0000256" key="4">
    <source>
        <dbReference type="ARBA" id="ARBA00023125"/>
    </source>
</evidence>
<dbReference type="GO" id="GO:0016987">
    <property type="term" value="F:sigma factor activity"/>
    <property type="evidence" value="ECO:0007669"/>
    <property type="project" value="UniProtKB-KW"/>
</dbReference>
<evidence type="ECO:0000313" key="7">
    <source>
        <dbReference type="EMBL" id="GIN61092.1"/>
    </source>
</evidence>
<dbReference type="InterPro" id="IPR013325">
    <property type="entry name" value="RNA_pol_sigma_r2"/>
</dbReference>
<dbReference type="InterPro" id="IPR013324">
    <property type="entry name" value="RNA_pol_sigma_r3/r4-like"/>
</dbReference>
<accession>A0A919WG17</accession>
<dbReference type="Gene3D" id="1.10.1740.10">
    <property type="match status" value="1"/>
</dbReference>
<evidence type="ECO:0000256" key="3">
    <source>
        <dbReference type="ARBA" id="ARBA00023082"/>
    </source>
</evidence>
<reference evidence="7" key="1">
    <citation type="submission" date="2021-03" db="EMBL/GenBank/DDBJ databases">
        <title>Antimicrobial resistance genes in bacteria isolated from Japanese honey, and their potential for conferring macrolide and lincosamide resistance in the American foulbrood pathogen Paenibacillus larvae.</title>
        <authorList>
            <person name="Okamoto M."/>
            <person name="Kumagai M."/>
            <person name="Kanamori H."/>
            <person name="Takamatsu D."/>
        </authorList>
    </citation>
    <scope>NUCLEOTIDE SEQUENCE</scope>
    <source>
        <strain evidence="7">J27TS8</strain>
    </source>
</reference>
<evidence type="ECO:0000256" key="2">
    <source>
        <dbReference type="ARBA" id="ARBA00023015"/>
    </source>
</evidence>
<sequence length="227" mass="26602">MPMNRSIVMSENQKEMNESLRKLYNGLQPYCRFLTRSKWDGDDLAQESLVRAVQNYPVSQLHPSLLKKIAFHFWIDTMRRKKINEVEWICDQHSEAKVDPSAILETVQKLLEKLTPKQAVIFFLHEAFLFRIKEIAELLNMTETGIKAILYRARRRLEKGNTAENEPNSLSEKDTSMLIELMCQSLLEEEPHVLIEHLPHLPMFTQTEALFRTRHSNSPLHIFRMAA</sequence>
<proteinExistence type="inferred from homology"/>
<dbReference type="Pfam" id="PF08281">
    <property type="entry name" value="Sigma70_r4_2"/>
    <property type="match status" value="1"/>
</dbReference>
<dbReference type="InterPro" id="IPR014284">
    <property type="entry name" value="RNA_pol_sigma-70_dom"/>
</dbReference>
<comment type="similarity">
    <text evidence="1">Belongs to the sigma-70 factor family. ECF subfamily.</text>
</comment>
<dbReference type="SUPFAM" id="SSF88946">
    <property type="entry name" value="Sigma2 domain of RNA polymerase sigma factors"/>
    <property type="match status" value="1"/>
</dbReference>
<dbReference type="NCBIfam" id="TIGR02937">
    <property type="entry name" value="sigma70-ECF"/>
    <property type="match status" value="1"/>
</dbReference>
<gene>
    <name evidence="7" type="ORF">J27TS8_10850</name>
</gene>
<keyword evidence="8" id="KW-1185">Reference proteome</keyword>
<dbReference type="InterPro" id="IPR039425">
    <property type="entry name" value="RNA_pol_sigma-70-like"/>
</dbReference>
<evidence type="ECO:0000259" key="6">
    <source>
        <dbReference type="Pfam" id="PF08281"/>
    </source>
</evidence>
<organism evidence="7 8">
    <name type="scientific">Robertmurraya siralis</name>
    <dbReference type="NCBI Taxonomy" id="77777"/>
    <lineage>
        <taxon>Bacteria</taxon>
        <taxon>Bacillati</taxon>
        <taxon>Bacillota</taxon>
        <taxon>Bacilli</taxon>
        <taxon>Bacillales</taxon>
        <taxon>Bacillaceae</taxon>
        <taxon>Robertmurraya</taxon>
    </lineage>
</organism>
<keyword evidence="2" id="KW-0805">Transcription regulation</keyword>
<protein>
    <recommendedName>
        <fullName evidence="6">RNA polymerase sigma factor 70 region 4 type 2 domain-containing protein</fullName>
    </recommendedName>
</protein>
<dbReference type="RefSeq" id="WP_170211394.1">
    <property type="nucleotide sequence ID" value="NZ_BORC01000001.1"/>
</dbReference>
<dbReference type="Proteomes" id="UP000682111">
    <property type="component" value="Unassembled WGS sequence"/>
</dbReference>
<dbReference type="GO" id="GO:0006352">
    <property type="term" value="P:DNA-templated transcription initiation"/>
    <property type="evidence" value="ECO:0007669"/>
    <property type="project" value="InterPro"/>
</dbReference>
<evidence type="ECO:0000256" key="1">
    <source>
        <dbReference type="ARBA" id="ARBA00010641"/>
    </source>
</evidence>
<keyword evidence="4" id="KW-0238">DNA-binding</keyword>
<keyword evidence="5" id="KW-0804">Transcription</keyword>
<comment type="caution">
    <text evidence="7">The sequence shown here is derived from an EMBL/GenBank/DDBJ whole genome shotgun (WGS) entry which is preliminary data.</text>
</comment>
<name>A0A919WG17_9BACI</name>
<dbReference type="InterPro" id="IPR013249">
    <property type="entry name" value="RNA_pol_sigma70_r4_t2"/>
</dbReference>
<dbReference type="GO" id="GO:0003677">
    <property type="term" value="F:DNA binding"/>
    <property type="evidence" value="ECO:0007669"/>
    <property type="project" value="UniProtKB-KW"/>
</dbReference>